<name>A0A1R1PN88_ZANCU</name>
<feature type="compositionally biased region" description="Gly residues" evidence="2">
    <location>
        <begin position="48"/>
        <end position="57"/>
    </location>
</feature>
<feature type="coiled-coil region" evidence="1">
    <location>
        <begin position="102"/>
        <end position="150"/>
    </location>
</feature>
<protein>
    <submittedName>
        <fullName evidence="3">Uncharacterized protein</fullName>
    </submittedName>
</protein>
<reference evidence="4" key="1">
    <citation type="submission" date="2017-01" db="EMBL/GenBank/DDBJ databases">
        <authorList>
            <person name="Wang Y."/>
            <person name="White M."/>
            <person name="Kvist S."/>
            <person name="Moncalvo J.-M."/>
        </authorList>
    </citation>
    <scope>NUCLEOTIDE SEQUENCE [LARGE SCALE GENOMIC DNA]</scope>
    <source>
        <strain evidence="4">COL-18-3</strain>
    </source>
</reference>
<proteinExistence type="predicted"/>
<evidence type="ECO:0000313" key="3">
    <source>
        <dbReference type="EMBL" id="OMH82436.1"/>
    </source>
</evidence>
<keyword evidence="4" id="KW-1185">Reference proteome</keyword>
<organism evidence="3 4">
    <name type="scientific">Zancudomyces culisetae</name>
    <name type="common">Gut fungus</name>
    <name type="synonym">Smittium culisetae</name>
    <dbReference type="NCBI Taxonomy" id="1213189"/>
    <lineage>
        <taxon>Eukaryota</taxon>
        <taxon>Fungi</taxon>
        <taxon>Fungi incertae sedis</taxon>
        <taxon>Zoopagomycota</taxon>
        <taxon>Kickxellomycotina</taxon>
        <taxon>Harpellomycetes</taxon>
        <taxon>Harpellales</taxon>
        <taxon>Legeriomycetaceae</taxon>
        <taxon>Zancudomyces</taxon>
    </lineage>
</organism>
<dbReference type="AlphaFoldDB" id="A0A1R1PN88"/>
<sequence>MLKLYPPAIPSPSGGGSQKDTQGLALQASHQAAATSAAASAGSAGVSQGSGGFGGDTVKGSSYWPKGKPVFSDPTPEFYELLTKNKSPGIPKKISNEHPYSLELEVKEAKALDEAIEKTKELLREYQLQLDVMDKKVSQLNREIVELEKHQR</sequence>
<feature type="compositionally biased region" description="Low complexity" evidence="2">
    <location>
        <begin position="22"/>
        <end position="47"/>
    </location>
</feature>
<dbReference type="OrthoDB" id="16041at2759"/>
<evidence type="ECO:0000313" key="4">
    <source>
        <dbReference type="Proteomes" id="UP000188320"/>
    </source>
</evidence>
<comment type="caution">
    <text evidence="3">The sequence shown here is derived from an EMBL/GenBank/DDBJ whole genome shotgun (WGS) entry which is preliminary data.</text>
</comment>
<evidence type="ECO:0000256" key="1">
    <source>
        <dbReference type="SAM" id="Coils"/>
    </source>
</evidence>
<dbReference type="EMBL" id="LSSK01000666">
    <property type="protein sequence ID" value="OMH82436.1"/>
    <property type="molecule type" value="Genomic_DNA"/>
</dbReference>
<keyword evidence="1" id="KW-0175">Coiled coil</keyword>
<accession>A0A1R1PN88</accession>
<feature type="region of interest" description="Disordered" evidence="2">
    <location>
        <begin position="1"/>
        <end position="59"/>
    </location>
</feature>
<dbReference type="Proteomes" id="UP000188320">
    <property type="component" value="Unassembled WGS sequence"/>
</dbReference>
<evidence type="ECO:0000256" key="2">
    <source>
        <dbReference type="SAM" id="MobiDB-lite"/>
    </source>
</evidence>
<gene>
    <name evidence="3" type="ORF">AX774_g4093</name>
</gene>